<comment type="caution">
    <text evidence="1">The sequence shown here is derived from an EMBL/GenBank/DDBJ whole genome shotgun (WGS) entry which is preliminary data.</text>
</comment>
<reference evidence="1" key="1">
    <citation type="submission" date="2021-01" db="EMBL/GenBank/DDBJ databases">
        <authorList>
            <consortium name="Genoscope - CEA"/>
            <person name="William W."/>
        </authorList>
    </citation>
    <scope>NUCLEOTIDE SEQUENCE</scope>
</reference>
<protein>
    <submittedName>
        <fullName evidence="1">Uncharacterized protein</fullName>
    </submittedName>
</protein>
<dbReference type="Proteomes" id="UP000692954">
    <property type="component" value="Unassembled WGS sequence"/>
</dbReference>
<dbReference type="EMBL" id="CAJJDN010000244">
    <property type="protein sequence ID" value="CAD8129791.1"/>
    <property type="molecule type" value="Genomic_DNA"/>
</dbReference>
<proteinExistence type="predicted"/>
<accession>A0A8S1RMC8</accession>
<dbReference type="AlphaFoldDB" id="A0A8S1RMC8"/>
<sequence length="107" mass="12971">MEKQQRIQLEFAAIREVAEQKVISSKKMLENGLNRRIPQQLISERDKFLLSHVILDDREEEQRQRDCIYEDVQQKLQQENEKKKLETAEILRNINAKKFELNEQQQY</sequence>
<dbReference type="OrthoDB" id="291854at2759"/>
<evidence type="ECO:0000313" key="1">
    <source>
        <dbReference type="EMBL" id="CAD8129791.1"/>
    </source>
</evidence>
<evidence type="ECO:0000313" key="2">
    <source>
        <dbReference type="Proteomes" id="UP000692954"/>
    </source>
</evidence>
<gene>
    <name evidence="1" type="ORF">PSON_ATCC_30995.1.T2440024</name>
</gene>
<keyword evidence="2" id="KW-1185">Reference proteome</keyword>
<organism evidence="1 2">
    <name type="scientific">Paramecium sonneborni</name>
    <dbReference type="NCBI Taxonomy" id="65129"/>
    <lineage>
        <taxon>Eukaryota</taxon>
        <taxon>Sar</taxon>
        <taxon>Alveolata</taxon>
        <taxon>Ciliophora</taxon>
        <taxon>Intramacronucleata</taxon>
        <taxon>Oligohymenophorea</taxon>
        <taxon>Peniculida</taxon>
        <taxon>Parameciidae</taxon>
        <taxon>Paramecium</taxon>
    </lineage>
</organism>
<name>A0A8S1RMC8_9CILI</name>